<dbReference type="GeneID" id="19471814"/>
<dbReference type="Pfam" id="PF07819">
    <property type="entry name" value="PGAP1"/>
    <property type="match status" value="1"/>
</dbReference>
<dbReference type="EMBL" id="KE145362">
    <property type="protein sequence ID" value="EPE31471.1"/>
    <property type="molecule type" value="Genomic_DNA"/>
</dbReference>
<feature type="compositionally biased region" description="Basic and acidic residues" evidence="13">
    <location>
        <begin position="65"/>
        <end position="76"/>
    </location>
</feature>
<protein>
    <recommendedName>
        <fullName evidence="4 12">GPI inositol-deacylase</fullName>
        <ecNumber evidence="12">3.1.-.-</ecNumber>
    </recommendedName>
</protein>
<comment type="function">
    <text evidence="1 12">Involved in inositol deacylation of GPI-anchored proteins which plays important roles in the quality control and ER-associated degradation of GPI-anchored proteins.</text>
</comment>
<dbReference type="GO" id="GO:0050185">
    <property type="term" value="F:phosphatidylinositol deacylase activity"/>
    <property type="evidence" value="ECO:0007669"/>
    <property type="project" value="TreeGrafter"/>
</dbReference>
<feature type="transmembrane region" description="Helical" evidence="12">
    <location>
        <begin position="1067"/>
        <end position="1085"/>
    </location>
</feature>
<evidence type="ECO:0000313" key="17">
    <source>
        <dbReference type="Proteomes" id="UP000016922"/>
    </source>
</evidence>
<dbReference type="InterPro" id="IPR039529">
    <property type="entry name" value="PGAP1/BST1"/>
</dbReference>
<evidence type="ECO:0000256" key="10">
    <source>
        <dbReference type="ARBA" id="ARBA00022989"/>
    </source>
</evidence>
<feature type="transmembrane region" description="Helical" evidence="12">
    <location>
        <begin position="983"/>
        <end position="1007"/>
    </location>
</feature>
<dbReference type="InterPro" id="IPR056824">
    <property type="entry name" value="PGAP1_TMD"/>
</dbReference>
<sequence length="1168" mass="130658">MRRRSTGSAAEEEGDDSTVPPPLANAADLISPFAGAGASSKLDEVTRERDSRNIRSTARQIISQHTHELDRRKSTDQRPSTARSRRPSNTNWRPGDARNGQIEKKGDTETSLINVPSEASATDKMADARQHARRSRLRSPWSLSLLTFVTTVLALFALGSIIHSFSNRQLDTKGCRMSYMRPSFAKLSDFDTEHTRFASKYSVYLYREGMVDEDTKVKGVPVLFIPGNAGSYKQVRPIAAEGATYFHDVLRHDAAAIDAGARNLDFFTVDFNEDITAFHGQTLLDQAEYLNEAIAYILSLYHDPRRSERDADLPDPTSVIILGHSMGGIVARTMLVMPNYQANSINTIITMSAPHARPPVSFDAEIVRTYKQINDYWRQAYSQKWANNNPLWHVTLISIAGGGLDSVVPSDYASLESLVPDTHGFTVFTSSVPNVWTSMDHQAILWCDQFRKVVVQSLYDAIDVKRPAQTKPRAERMRIFKKWYLTGMESIAEKTLSQKEPTTLLTLEDNSNSIIPQGERLALRKLGESHKPRAHLLPIPPQGTPGGKRFTLLTDQKLDKPGESGKLEVLFCSVFPLHPGQSATLFSMNMDLSGDTSGSTRLACKNAASDVIALPASTRTTKRPFYLDEEEEVLPFSYLQYDLEDILEHQFVAVVDKAVDPTPGWVIAEFSDNVQSHRVRSLGLRRLLAFGMKIKLPPNRPMVAEVKIPALHSSLLAYTLEMGNQVCGEDAELFTPLLRQYISDPYESKYFVNVKQANINLHGVSPFMPPPLKHKAVQDGLSLQFWTDPTCNSSVKISLKVDVPGSMGKLYMRYRTVFAAFPLLVVTLVLRKQFRVYDETGIFMSFIESLDMCLRQSLPLMLAALTCLAVSFAQASSAPPRAAGGFWGWRGNATESQVDFTKNDLLVGSQDPFFWFMVPLIGLVCVGVVVMVHYATLAITYVFSIVYSWVSTKPAWLRNEDKRRATSPAFAPSTPRRRVLTTAILLFLVSTVIPYQFAYLVACLVQIATCSRALRFAREARSNTNYNFYNYAHSVFILMLWILPINLPILVVWVHNLAVHWLTPFSSHHNVLSIMPFILLVETLTSGKMIPRVTSRLRYVTSLLLFFIAAYSAVYGVTYAYMLHYIVNLAAAWLVAVHSSSSSWSLAGLSTIFESDTNENSRKRGKTP</sequence>
<evidence type="ECO:0000259" key="15">
    <source>
        <dbReference type="Pfam" id="PF25140"/>
    </source>
</evidence>
<keyword evidence="11 12" id="KW-0472">Membrane</keyword>
<dbReference type="Pfam" id="PF25141">
    <property type="entry name" value="PGAP1_2nd"/>
    <property type="match status" value="1"/>
</dbReference>
<keyword evidence="9 12" id="KW-0653">Protein transport</keyword>
<dbReference type="InterPro" id="IPR012908">
    <property type="entry name" value="PGAP1-ab_dom-like"/>
</dbReference>
<keyword evidence="6 12" id="KW-0812">Transmembrane</keyword>
<dbReference type="RefSeq" id="XP_008081746.1">
    <property type="nucleotide sequence ID" value="XM_008083555.1"/>
</dbReference>
<dbReference type="KEGG" id="glz:GLAREA_12774"/>
<dbReference type="OrthoDB" id="348976at2759"/>
<feature type="compositionally biased region" description="Polar residues" evidence="13">
    <location>
        <begin position="77"/>
        <end position="92"/>
    </location>
</feature>
<dbReference type="GO" id="GO:0005789">
    <property type="term" value="C:endoplasmic reticulum membrane"/>
    <property type="evidence" value="ECO:0007669"/>
    <property type="project" value="UniProtKB-SubCell"/>
</dbReference>
<comment type="similarity">
    <text evidence="3 12">Belongs to the GPI inositol-deacylase family.</text>
</comment>
<organism evidence="16 17">
    <name type="scientific">Glarea lozoyensis (strain ATCC 20868 / MF5171)</name>
    <dbReference type="NCBI Taxonomy" id="1116229"/>
    <lineage>
        <taxon>Eukaryota</taxon>
        <taxon>Fungi</taxon>
        <taxon>Dikarya</taxon>
        <taxon>Ascomycota</taxon>
        <taxon>Pezizomycotina</taxon>
        <taxon>Leotiomycetes</taxon>
        <taxon>Helotiales</taxon>
        <taxon>Helotiaceae</taxon>
        <taxon>Glarea</taxon>
    </lineage>
</organism>
<feature type="compositionally biased region" description="Basic and acidic residues" evidence="13">
    <location>
        <begin position="41"/>
        <end position="53"/>
    </location>
</feature>
<keyword evidence="5 12" id="KW-0813">Transport</keyword>
<evidence type="ECO:0000256" key="13">
    <source>
        <dbReference type="SAM" id="MobiDB-lite"/>
    </source>
</evidence>
<evidence type="ECO:0000259" key="14">
    <source>
        <dbReference type="Pfam" id="PF07819"/>
    </source>
</evidence>
<evidence type="ECO:0000256" key="11">
    <source>
        <dbReference type="ARBA" id="ARBA00023136"/>
    </source>
</evidence>
<keyword evidence="10 12" id="KW-1133">Transmembrane helix</keyword>
<evidence type="ECO:0000256" key="1">
    <source>
        <dbReference type="ARBA" id="ARBA00003496"/>
    </source>
</evidence>
<evidence type="ECO:0000256" key="5">
    <source>
        <dbReference type="ARBA" id="ARBA00022448"/>
    </source>
</evidence>
<evidence type="ECO:0000256" key="9">
    <source>
        <dbReference type="ARBA" id="ARBA00022927"/>
    </source>
</evidence>
<comment type="subcellular location">
    <subcellularLocation>
        <location evidence="2">Endoplasmic reticulum membrane</location>
        <topology evidence="2">Multi-pass membrane protein</topology>
    </subcellularLocation>
</comment>
<dbReference type="FunFam" id="3.40.50.1820:FF:000056">
    <property type="entry name" value="GPI inositol-deacylase"/>
    <property type="match status" value="1"/>
</dbReference>
<keyword evidence="7 12" id="KW-0378">Hydrolase</keyword>
<proteinExistence type="inferred from homology"/>
<evidence type="ECO:0000313" key="16">
    <source>
        <dbReference type="EMBL" id="EPE31471.1"/>
    </source>
</evidence>
<feature type="compositionally biased region" description="Polar residues" evidence="13">
    <location>
        <begin position="109"/>
        <end position="120"/>
    </location>
</feature>
<keyword evidence="17" id="KW-1185">Reference proteome</keyword>
<evidence type="ECO:0000256" key="12">
    <source>
        <dbReference type="RuleBase" id="RU365011"/>
    </source>
</evidence>
<dbReference type="Pfam" id="PF25140">
    <property type="entry name" value="PGAP1_TMD"/>
    <property type="match status" value="1"/>
</dbReference>
<dbReference type="OMA" id="WVRNLAV"/>
<gene>
    <name evidence="16" type="ORF">GLAREA_12774</name>
</gene>
<dbReference type="Proteomes" id="UP000016922">
    <property type="component" value="Unassembled WGS sequence"/>
</dbReference>
<name>S3DHG3_GLAL2</name>
<evidence type="ECO:0000256" key="7">
    <source>
        <dbReference type="ARBA" id="ARBA00022801"/>
    </source>
</evidence>
<dbReference type="GO" id="GO:0006888">
    <property type="term" value="P:endoplasmic reticulum to Golgi vesicle-mediated transport"/>
    <property type="evidence" value="ECO:0007669"/>
    <property type="project" value="TreeGrafter"/>
</dbReference>
<dbReference type="AlphaFoldDB" id="S3DHG3"/>
<feature type="compositionally biased region" description="Polar residues" evidence="13">
    <location>
        <begin position="54"/>
        <end position="64"/>
    </location>
</feature>
<feature type="transmembrane region" description="Helical" evidence="12">
    <location>
        <begin position="1028"/>
        <end position="1055"/>
    </location>
</feature>
<dbReference type="PANTHER" id="PTHR15495:SF7">
    <property type="entry name" value="GPI INOSITOL-DEACYLASE"/>
    <property type="match status" value="1"/>
</dbReference>
<feature type="domain" description="GPI inositol-deacylase transmembrane" evidence="15">
    <location>
        <begin position="817"/>
        <end position="1138"/>
    </location>
</feature>
<evidence type="ECO:0000256" key="4">
    <source>
        <dbReference type="ARBA" id="ARBA00015856"/>
    </source>
</evidence>
<dbReference type="GO" id="GO:0015031">
    <property type="term" value="P:protein transport"/>
    <property type="evidence" value="ECO:0007669"/>
    <property type="project" value="UniProtKB-KW"/>
</dbReference>
<dbReference type="EC" id="3.1.-.-" evidence="12"/>
<evidence type="ECO:0000256" key="6">
    <source>
        <dbReference type="ARBA" id="ARBA00022692"/>
    </source>
</evidence>
<feature type="transmembrane region" description="Helical" evidence="12">
    <location>
        <begin position="1097"/>
        <end position="1114"/>
    </location>
</feature>
<feature type="domain" description="GPI inositol-deacylase PGAP1-like alpha/beta" evidence="14">
    <location>
        <begin position="217"/>
        <end position="459"/>
    </location>
</feature>
<feature type="transmembrane region" description="Helical" evidence="12">
    <location>
        <begin position="812"/>
        <end position="831"/>
    </location>
</feature>
<evidence type="ECO:0000256" key="8">
    <source>
        <dbReference type="ARBA" id="ARBA00022824"/>
    </source>
</evidence>
<dbReference type="HOGENOM" id="CLU_006103_1_0_1"/>
<feature type="region of interest" description="Disordered" evidence="13">
    <location>
        <begin position="1"/>
        <end position="131"/>
    </location>
</feature>
<dbReference type="GO" id="GO:0006505">
    <property type="term" value="P:GPI anchor metabolic process"/>
    <property type="evidence" value="ECO:0007669"/>
    <property type="project" value="TreeGrafter"/>
</dbReference>
<dbReference type="Gene3D" id="3.40.50.1820">
    <property type="entry name" value="alpha/beta hydrolase"/>
    <property type="match status" value="1"/>
</dbReference>
<accession>S3DHG3</accession>
<reference evidence="16 17" key="1">
    <citation type="journal article" date="2013" name="BMC Genomics">
        <title>Genomics-driven discovery of the pneumocandin biosynthetic gene cluster in the fungus Glarea lozoyensis.</title>
        <authorList>
            <person name="Chen L."/>
            <person name="Yue Q."/>
            <person name="Zhang X."/>
            <person name="Xiang M."/>
            <person name="Wang C."/>
            <person name="Li S."/>
            <person name="Che Y."/>
            <person name="Ortiz-Lopez F.J."/>
            <person name="Bills G.F."/>
            <person name="Liu X."/>
            <person name="An Z."/>
        </authorList>
    </citation>
    <scope>NUCLEOTIDE SEQUENCE [LARGE SCALE GENOMIC DNA]</scope>
    <source>
        <strain evidence="17">ATCC 20868 / MF5171</strain>
    </source>
</reference>
<keyword evidence="8 12" id="KW-0256">Endoplasmic reticulum</keyword>
<feature type="transmembrane region" description="Helical" evidence="12">
    <location>
        <begin position="143"/>
        <end position="165"/>
    </location>
</feature>
<dbReference type="eggNOG" id="KOG3724">
    <property type="taxonomic scope" value="Eukaryota"/>
</dbReference>
<dbReference type="SUPFAM" id="SSF53474">
    <property type="entry name" value="alpha/beta-Hydrolases"/>
    <property type="match status" value="1"/>
</dbReference>
<evidence type="ECO:0000256" key="3">
    <source>
        <dbReference type="ARBA" id="ARBA00006931"/>
    </source>
</evidence>
<evidence type="ECO:0000256" key="2">
    <source>
        <dbReference type="ARBA" id="ARBA00004477"/>
    </source>
</evidence>
<dbReference type="STRING" id="1116229.S3DHG3"/>
<dbReference type="InterPro" id="IPR029058">
    <property type="entry name" value="AB_hydrolase_fold"/>
</dbReference>
<dbReference type="PANTHER" id="PTHR15495">
    <property type="entry name" value="NEGATIVE REGULATOR OF VESICLE FORMATION-RELATED"/>
    <property type="match status" value="1"/>
</dbReference>
<feature type="transmembrane region" description="Helical" evidence="12">
    <location>
        <begin position="913"/>
        <end position="932"/>
    </location>
</feature>